<comment type="caution">
    <text evidence="1">The sequence shown here is derived from an EMBL/GenBank/DDBJ whole genome shotgun (WGS) entry which is preliminary data.</text>
</comment>
<proteinExistence type="predicted"/>
<name>A0A9X2ZE84_9FLAO</name>
<keyword evidence="2" id="KW-1185">Reference proteome</keyword>
<organism evidence="1 2">
    <name type="scientific">Flavobacterium shii</name>
    <dbReference type="NCBI Taxonomy" id="2987687"/>
    <lineage>
        <taxon>Bacteria</taxon>
        <taxon>Pseudomonadati</taxon>
        <taxon>Bacteroidota</taxon>
        <taxon>Flavobacteriia</taxon>
        <taxon>Flavobacteriales</taxon>
        <taxon>Flavobacteriaceae</taxon>
        <taxon>Flavobacterium</taxon>
    </lineage>
</organism>
<evidence type="ECO:0000313" key="2">
    <source>
        <dbReference type="Proteomes" id="UP001151079"/>
    </source>
</evidence>
<dbReference type="RefSeq" id="WP_264205090.1">
    <property type="nucleotide sequence ID" value="NZ_JAOZEW010000003.1"/>
</dbReference>
<gene>
    <name evidence="1" type="ORF">OIU83_04585</name>
</gene>
<dbReference type="Proteomes" id="UP001151079">
    <property type="component" value="Unassembled WGS sequence"/>
</dbReference>
<dbReference type="AlphaFoldDB" id="A0A9X2ZE84"/>
<sequence length="108" mass="12858">MVLDHIKLHWEKDGTYIYGKVYTIEFYVKESEVKKMINWWEERYRHLKVYSVFPWTGEQCTTTVKTAIQEAFSKSFGTSYISDVTQTPKGYYKIYKHLSVLLKNTLGN</sequence>
<reference evidence="1" key="1">
    <citation type="submission" date="2022-10" db="EMBL/GenBank/DDBJ databases">
        <title>Two novel species of Flavobacterium.</title>
        <authorList>
            <person name="Liu Q."/>
            <person name="Xin Y.-H."/>
        </authorList>
    </citation>
    <scope>NUCLEOTIDE SEQUENCE</scope>
    <source>
        <strain evidence="1">LS1R49</strain>
    </source>
</reference>
<dbReference type="EMBL" id="JAOZEW010000003">
    <property type="protein sequence ID" value="MCV9926912.1"/>
    <property type="molecule type" value="Genomic_DNA"/>
</dbReference>
<evidence type="ECO:0000313" key="1">
    <source>
        <dbReference type="EMBL" id="MCV9926912.1"/>
    </source>
</evidence>
<protein>
    <submittedName>
        <fullName evidence="1">Uncharacterized protein</fullName>
    </submittedName>
</protein>
<accession>A0A9X2ZE84</accession>